<sequence>MTPVHIHEERTAGLGAAVGRLEAPAATLARDVGNVVDQLATLGVSAARDPAGTLRRIGAQAPGISTEISVRLAYLAACRRLESSLGVDISDQISFENLPAPNVAAVTRALQSALQSADPAGIRAALAGLTAGEAQLALETHPELIAQLQGELPPNLPWYSVPLLTEPGATIVPEDLLRTHLGALDPAERRMLVLLYPDLANIDGVPPTDRYAGNRLNIAAAIVRESAAADSGPERITFYRSLLEETPQMIGLDGLPVESDGHQVLLFDPEHSRFAEVFGEFPTHGDDATGVDVGILIPGAGTNIDTVAGTSARALSLHDAVVPPGSSPTVAWMGGEMPQGISAARTRFAEDLGPRLPALINGLGLPDTAGTVAFGHSYGGSVLGTALREGLVVDSAVFVNAAGLGPGVTGVEDYPAAATTDFYNVSVPGDWINWTQDLVHGSDPDRADGMIQVDTGWYDEAGGITLADSPDTHSGVFDTRTTAFANMVAILQGDGARITVEGTHPAWHGGPLETPIDHPEYREEFHTVE</sequence>
<dbReference type="EMBL" id="BAABAZ010000004">
    <property type="protein sequence ID" value="GAA4283224.1"/>
    <property type="molecule type" value="Genomic_DNA"/>
</dbReference>
<reference evidence="4" key="1">
    <citation type="journal article" date="2019" name="Int. J. Syst. Evol. Microbiol.">
        <title>The Global Catalogue of Microorganisms (GCM) 10K type strain sequencing project: providing services to taxonomists for standard genome sequencing and annotation.</title>
        <authorList>
            <consortium name="The Broad Institute Genomics Platform"/>
            <consortium name="The Broad Institute Genome Sequencing Center for Infectious Disease"/>
            <person name="Wu L."/>
            <person name="Ma J."/>
        </authorList>
    </citation>
    <scope>NUCLEOTIDE SEQUENCE [LARGE SCALE GENOMIC DNA]</scope>
    <source>
        <strain evidence="4">JCM 17458</strain>
    </source>
</reference>
<keyword evidence="4" id="KW-1185">Reference proteome</keyword>
<dbReference type="InterPro" id="IPR010427">
    <property type="entry name" value="DUF1023"/>
</dbReference>
<accession>A0ABP8EGZ1</accession>
<comment type="caution">
    <text evidence="3">The sequence shown here is derived from an EMBL/GenBank/DDBJ whole genome shotgun (WGS) entry which is preliminary data.</text>
</comment>
<dbReference type="Pfam" id="PF06259">
    <property type="entry name" value="Abhydrolase_8"/>
    <property type="match status" value="1"/>
</dbReference>
<gene>
    <name evidence="3" type="ORF">GCM10022261_07550</name>
</gene>
<evidence type="ECO:0000313" key="3">
    <source>
        <dbReference type="EMBL" id="GAA4283224.1"/>
    </source>
</evidence>
<proteinExistence type="predicted"/>
<name>A0ABP8EGZ1_9MICO</name>
<feature type="region of interest" description="Disordered" evidence="1">
    <location>
        <begin position="506"/>
        <end position="529"/>
    </location>
</feature>
<feature type="compositionally biased region" description="Basic and acidic residues" evidence="1">
    <location>
        <begin position="515"/>
        <end position="529"/>
    </location>
</feature>
<evidence type="ECO:0000313" key="4">
    <source>
        <dbReference type="Proteomes" id="UP001501586"/>
    </source>
</evidence>
<dbReference type="RefSeq" id="WP_236864314.1">
    <property type="nucleotide sequence ID" value="NZ_BAABAZ010000004.1"/>
</dbReference>
<dbReference type="Proteomes" id="UP001501586">
    <property type="component" value="Unassembled WGS sequence"/>
</dbReference>
<organism evidence="3 4">
    <name type="scientific">Brevibacterium daeguense</name>
    <dbReference type="NCBI Taxonomy" id="909936"/>
    <lineage>
        <taxon>Bacteria</taxon>
        <taxon>Bacillati</taxon>
        <taxon>Actinomycetota</taxon>
        <taxon>Actinomycetes</taxon>
        <taxon>Micrococcales</taxon>
        <taxon>Brevibacteriaceae</taxon>
        <taxon>Brevibacterium</taxon>
    </lineage>
</organism>
<evidence type="ECO:0000256" key="1">
    <source>
        <dbReference type="SAM" id="MobiDB-lite"/>
    </source>
</evidence>
<evidence type="ECO:0000259" key="2">
    <source>
        <dbReference type="Pfam" id="PF06259"/>
    </source>
</evidence>
<protein>
    <recommendedName>
        <fullName evidence="2">DUF1023 domain-containing protein</fullName>
    </recommendedName>
</protein>
<feature type="domain" description="DUF1023" evidence="2">
    <location>
        <begin position="285"/>
        <end position="405"/>
    </location>
</feature>